<dbReference type="PANTHER" id="PTHR42951">
    <property type="entry name" value="METALLO-BETA-LACTAMASE DOMAIN-CONTAINING"/>
    <property type="match status" value="1"/>
</dbReference>
<dbReference type="CDD" id="cd07739">
    <property type="entry name" value="metallo-hydrolase-like_MBL-fold"/>
    <property type="match status" value="1"/>
</dbReference>
<dbReference type="PANTHER" id="PTHR42951:SF14">
    <property type="entry name" value="METALLO-BETA-LACTAMASE SUPERFAMILY PROTEIN"/>
    <property type="match status" value="1"/>
</dbReference>
<comment type="caution">
    <text evidence="2">The sequence shown here is derived from an EMBL/GenBank/DDBJ whole genome shotgun (WGS) entry which is preliminary data.</text>
</comment>
<dbReference type="InterPro" id="IPR036866">
    <property type="entry name" value="RibonucZ/Hydroxyglut_hydro"/>
</dbReference>
<evidence type="ECO:0000313" key="3">
    <source>
        <dbReference type="Proteomes" id="UP000076881"/>
    </source>
</evidence>
<protein>
    <submittedName>
        <fullName evidence="2">Beta-lactamase-like protein</fullName>
    </submittedName>
</protein>
<dbReference type="Pfam" id="PF00753">
    <property type="entry name" value="Lactamase_B"/>
    <property type="match status" value="1"/>
</dbReference>
<dbReference type="SMART" id="SM00849">
    <property type="entry name" value="Lactamase_B"/>
    <property type="match status" value="1"/>
</dbReference>
<dbReference type="SUPFAM" id="SSF56281">
    <property type="entry name" value="Metallo-hydrolase/oxidoreductase"/>
    <property type="match status" value="1"/>
</dbReference>
<keyword evidence="3" id="KW-1185">Reference proteome</keyword>
<dbReference type="OrthoDB" id="536211at2759"/>
<feature type="domain" description="Metallo-beta-lactamase" evidence="1">
    <location>
        <begin position="30"/>
        <end position="219"/>
    </location>
</feature>
<sequence length="283" mass="30997">MGLKFDVFFSKRPSATRTGPAGHDHLKWVPTSSTLIYGTRDAILVDAQLTVEAGEGLRDWVLASEKNLTHIYVTHGHGDHFFGSSALLKEFPSAKVVAIPEVAARTRNEVTPERLHGIWNKLFPGQLPAEPPRVAEPLQEGVLKLEGEKLVAVRTGHTDTDDSTMLWVPSIGLAVVGDAVYANTHPFLGESGSREARQGWIAALDQIAALNPRWVVGGHSDPDKGHDPKAIQETKEYLENFERLSEETSTAVELYNRVLELYPGRLNPGSAWAGAVQVKDERG</sequence>
<accession>A0A168H3C3</accession>
<gene>
    <name evidence="2" type="ORF">LEL_04079</name>
</gene>
<dbReference type="Proteomes" id="UP000076881">
    <property type="component" value="Unassembled WGS sequence"/>
</dbReference>
<name>A0A168H3C3_CORDF</name>
<evidence type="ECO:0000313" key="2">
    <source>
        <dbReference type="EMBL" id="OAA77256.1"/>
    </source>
</evidence>
<dbReference type="EMBL" id="AZHF01000003">
    <property type="protein sequence ID" value="OAA77256.1"/>
    <property type="molecule type" value="Genomic_DNA"/>
</dbReference>
<evidence type="ECO:0000259" key="1">
    <source>
        <dbReference type="SMART" id="SM00849"/>
    </source>
</evidence>
<dbReference type="AlphaFoldDB" id="A0A168H3C3"/>
<organism evidence="2 3">
    <name type="scientific">Akanthomyces lecanii RCEF 1005</name>
    <dbReference type="NCBI Taxonomy" id="1081108"/>
    <lineage>
        <taxon>Eukaryota</taxon>
        <taxon>Fungi</taxon>
        <taxon>Dikarya</taxon>
        <taxon>Ascomycota</taxon>
        <taxon>Pezizomycotina</taxon>
        <taxon>Sordariomycetes</taxon>
        <taxon>Hypocreomycetidae</taxon>
        <taxon>Hypocreales</taxon>
        <taxon>Cordycipitaceae</taxon>
        <taxon>Akanthomyces</taxon>
        <taxon>Cordyceps confragosa</taxon>
    </lineage>
</organism>
<proteinExistence type="predicted"/>
<dbReference type="Gene3D" id="3.60.15.10">
    <property type="entry name" value="Ribonuclease Z/Hydroxyacylglutathione hydrolase-like"/>
    <property type="match status" value="1"/>
</dbReference>
<dbReference type="InterPro" id="IPR050855">
    <property type="entry name" value="NDM-1-like"/>
</dbReference>
<dbReference type="InterPro" id="IPR001279">
    <property type="entry name" value="Metallo-B-lactamas"/>
</dbReference>
<reference evidence="2 3" key="1">
    <citation type="journal article" date="2016" name="Genome Biol. Evol.">
        <title>Divergent and convergent evolution of fungal pathogenicity.</title>
        <authorList>
            <person name="Shang Y."/>
            <person name="Xiao G."/>
            <person name="Zheng P."/>
            <person name="Cen K."/>
            <person name="Zhan S."/>
            <person name="Wang C."/>
        </authorList>
    </citation>
    <scope>NUCLEOTIDE SEQUENCE [LARGE SCALE GENOMIC DNA]</scope>
    <source>
        <strain evidence="2 3">RCEF 1005</strain>
    </source>
</reference>